<name>K9W700_9CYAN</name>
<dbReference type="PATRIC" id="fig|1173022.3.peg.5136"/>
<geneLocation type="plasmid" evidence="2 3">
    <name>pCRI9333.02</name>
</geneLocation>
<dbReference type="HOGENOM" id="CLU_1764967_0_0_3"/>
<keyword evidence="2" id="KW-0614">Plasmid</keyword>
<evidence type="ECO:0000313" key="2">
    <source>
        <dbReference type="EMBL" id="AFZ15527.1"/>
    </source>
</evidence>
<dbReference type="OrthoDB" id="490564at2"/>
<dbReference type="Proteomes" id="UP000010472">
    <property type="component" value="Plasmid pCRI9333.02"/>
</dbReference>
<proteinExistence type="predicted"/>
<dbReference type="EMBL" id="CP003622">
    <property type="protein sequence ID" value="AFZ15527.1"/>
    <property type="molecule type" value="Genomic_DNA"/>
</dbReference>
<accession>K9W700</accession>
<gene>
    <name evidence="2" type="ORF">Cri9333_4751</name>
</gene>
<dbReference type="RefSeq" id="WP_015179958.1">
    <property type="nucleotide sequence ID" value="NC_019734.1"/>
</dbReference>
<reference evidence="2 3" key="1">
    <citation type="submission" date="2012-06" db="EMBL/GenBank/DDBJ databases">
        <title>Finished plasmid 2 of genome of Crinalium epipsammum PCC 9333.</title>
        <authorList>
            <consortium name="US DOE Joint Genome Institute"/>
            <person name="Gugger M."/>
            <person name="Coursin T."/>
            <person name="Rippka R."/>
            <person name="Tandeau De Marsac N."/>
            <person name="Huntemann M."/>
            <person name="Wei C.-L."/>
            <person name="Han J."/>
            <person name="Detter J.C."/>
            <person name="Han C."/>
            <person name="Tapia R."/>
            <person name="Davenport K."/>
            <person name="Daligault H."/>
            <person name="Erkkila T."/>
            <person name="Gu W."/>
            <person name="Munk A.C.C."/>
            <person name="Teshima H."/>
            <person name="Xu Y."/>
            <person name="Chain P."/>
            <person name="Chen A."/>
            <person name="Krypides N."/>
            <person name="Mavromatis K."/>
            <person name="Markowitz V."/>
            <person name="Szeto E."/>
            <person name="Ivanova N."/>
            <person name="Mikhailova N."/>
            <person name="Ovchinnikova G."/>
            <person name="Pagani I."/>
            <person name="Pati A."/>
            <person name="Goodwin L."/>
            <person name="Peters L."/>
            <person name="Pitluck S."/>
            <person name="Woyke T."/>
            <person name="Kerfeld C."/>
        </authorList>
    </citation>
    <scope>NUCLEOTIDE SEQUENCE [LARGE SCALE GENOMIC DNA]</scope>
    <source>
        <strain evidence="2 3">PCC 9333</strain>
        <plasmid evidence="3">Plasmid pCRI9333.02</plasmid>
    </source>
</reference>
<dbReference type="AlphaFoldDB" id="K9W700"/>
<evidence type="ECO:0000256" key="1">
    <source>
        <dbReference type="SAM" id="MobiDB-lite"/>
    </source>
</evidence>
<sequence length="147" mass="16367">MPRRKRVRKSLSLRLQPYEGTPLAVVVDYLNSLSKEEANNKVGELLVMTLLPYALFDEGKLPRERLRSTFLASRDLMEKHLGIMALTLEIEESLFVPVANQTFSPNNGDKLDKLPATSESTSESVEEPIHTSLIPGKVTAGEIGNIF</sequence>
<evidence type="ECO:0000313" key="3">
    <source>
        <dbReference type="Proteomes" id="UP000010472"/>
    </source>
</evidence>
<keyword evidence="3" id="KW-1185">Reference proteome</keyword>
<organism evidence="2 3">
    <name type="scientific">Crinalium epipsammum PCC 9333</name>
    <dbReference type="NCBI Taxonomy" id="1173022"/>
    <lineage>
        <taxon>Bacteria</taxon>
        <taxon>Bacillati</taxon>
        <taxon>Cyanobacteriota</taxon>
        <taxon>Cyanophyceae</taxon>
        <taxon>Gomontiellales</taxon>
        <taxon>Gomontiellaceae</taxon>
        <taxon>Crinalium</taxon>
    </lineage>
</organism>
<dbReference type="KEGG" id="cep:Cri9333_4751"/>
<protein>
    <submittedName>
        <fullName evidence="2">Uncharacterized protein</fullName>
    </submittedName>
</protein>
<feature type="region of interest" description="Disordered" evidence="1">
    <location>
        <begin position="106"/>
        <end position="128"/>
    </location>
</feature>